<keyword evidence="2" id="KW-0812">Transmembrane</keyword>
<keyword evidence="2" id="KW-1133">Transmembrane helix</keyword>
<organism evidence="3 4">
    <name type="scientific">Zygotorulaspora mrakii</name>
    <name type="common">Zygosaccharomyces mrakii</name>
    <dbReference type="NCBI Taxonomy" id="42260"/>
    <lineage>
        <taxon>Eukaryota</taxon>
        <taxon>Fungi</taxon>
        <taxon>Dikarya</taxon>
        <taxon>Ascomycota</taxon>
        <taxon>Saccharomycotina</taxon>
        <taxon>Saccharomycetes</taxon>
        <taxon>Saccharomycetales</taxon>
        <taxon>Saccharomycetaceae</taxon>
        <taxon>Zygotorulaspora</taxon>
    </lineage>
</organism>
<gene>
    <name evidence="3" type="ORF">HG535_0D04100</name>
</gene>
<feature type="compositionally biased region" description="Basic and acidic residues" evidence="1">
    <location>
        <begin position="96"/>
        <end position="107"/>
    </location>
</feature>
<feature type="region of interest" description="Disordered" evidence="1">
    <location>
        <begin position="59"/>
        <end position="107"/>
    </location>
</feature>
<dbReference type="RefSeq" id="XP_037144430.1">
    <property type="nucleotide sequence ID" value="XM_037288535.1"/>
</dbReference>
<evidence type="ECO:0000313" key="4">
    <source>
        <dbReference type="Proteomes" id="UP000509704"/>
    </source>
</evidence>
<evidence type="ECO:0000313" key="3">
    <source>
        <dbReference type="EMBL" id="QLG72702.1"/>
    </source>
</evidence>
<dbReference type="AlphaFoldDB" id="A0A7H9B4L9"/>
<keyword evidence="4" id="KW-1185">Reference proteome</keyword>
<sequence length="107" mass="11927">MSAKHVGKNILYASILAVISVTVVKGIIRSKKEARYTPPALARGKNDSEQSKEYYDNLADVKPGFPLPKDNPEDQSTRKSQFEGSGMSVLSRKRGDRLGFIDRRSEK</sequence>
<keyword evidence="2" id="KW-0472">Membrane</keyword>
<feature type="compositionally biased region" description="Basic and acidic residues" evidence="1">
    <location>
        <begin position="70"/>
        <end position="81"/>
    </location>
</feature>
<dbReference type="KEGG" id="zmk:HG535_0D04100"/>
<evidence type="ECO:0000256" key="2">
    <source>
        <dbReference type="SAM" id="Phobius"/>
    </source>
</evidence>
<feature type="transmembrane region" description="Helical" evidence="2">
    <location>
        <begin position="6"/>
        <end position="28"/>
    </location>
</feature>
<accession>A0A7H9B4L9</accession>
<evidence type="ECO:0000256" key="1">
    <source>
        <dbReference type="SAM" id="MobiDB-lite"/>
    </source>
</evidence>
<proteinExistence type="predicted"/>
<reference evidence="3 4" key="1">
    <citation type="submission" date="2020-07" db="EMBL/GenBank/DDBJ databases">
        <title>The yeast mating-type switching endonuclease HO is a domesticated member of an unorthodox homing genetic element family.</title>
        <authorList>
            <person name="Coughlan A.Y."/>
            <person name="Lombardi L."/>
            <person name="Braun-Galleani S."/>
            <person name="Martos A.R."/>
            <person name="Galeote V."/>
            <person name="Bigey F."/>
            <person name="Dequin S."/>
            <person name="Byrne K.P."/>
            <person name="Wolfe K.H."/>
        </authorList>
    </citation>
    <scope>NUCLEOTIDE SEQUENCE [LARGE SCALE GENOMIC DNA]</scope>
    <source>
        <strain evidence="3 4">NRRL Y-6702</strain>
    </source>
</reference>
<name>A0A7H9B4L9_ZYGMR</name>
<protein>
    <submittedName>
        <fullName evidence="3">Uncharacterized protein</fullName>
    </submittedName>
</protein>
<dbReference type="Proteomes" id="UP000509704">
    <property type="component" value="Chromosome 4"/>
</dbReference>
<dbReference type="OrthoDB" id="3999982at2759"/>
<dbReference type="GeneID" id="59236426"/>
<dbReference type="EMBL" id="CP058607">
    <property type="protein sequence ID" value="QLG72702.1"/>
    <property type="molecule type" value="Genomic_DNA"/>
</dbReference>